<evidence type="ECO:0000256" key="2">
    <source>
        <dbReference type="ARBA" id="ARBA00004370"/>
    </source>
</evidence>
<sequence length="347" mass="38969">MLTPHWLPTGWFQVGWSGDIPVDEVRPLRYFGRDLVAYRDGGGTLHVLDAYCRHLGGHLGYGGRVQDDCVVCPFHGWHWNGGGNNVHIPYQPDRPNRSRRLRAWPVREQFGVVYLWHDVASREPSWEPPNIFTDTGPHTAALDYHPASPHGLIRYGALPLHPQLVLENAADPIHFRYVHGTRHHPVFLRRWEDDAHWFSQIGFGSRWREMEPDSHNGDTLSILAAGVGLSFTSLSGSSNTLILLSTTPVDVGTSEMFQTVWLERLPGDDVPGAVESRIDAATAQLPHDITIWSHQRFEDPPALATVEGRAFADLRLWARRFYPESAGAPRLLSAANGTVQLEGEMRP</sequence>
<comment type="pathway">
    <text evidence="3">Hormone biosynthesis.</text>
</comment>
<comment type="caution">
    <text evidence="22">The sequence shown here is derived from an EMBL/GenBank/DDBJ whole genome shotgun (WGS) entry which is preliminary data.</text>
</comment>
<evidence type="ECO:0000256" key="14">
    <source>
        <dbReference type="ARBA" id="ARBA00025712"/>
    </source>
</evidence>
<dbReference type="EMBL" id="JAODWD010000001">
    <property type="protein sequence ID" value="MCT7657203.1"/>
    <property type="molecule type" value="Genomic_DNA"/>
</dbReference>
<dbReference type="Gene3D" id="2.102.10.10">
    <property type="entry name" value="Rieske [2Fe-2S] iron-sulphur domain"/>
    <property type="match status" value="1"/>
</dbReference>
<keyword evidence="6" id="KW-0479">Metal-binding</keyword>
<dbReference type="PANTHER" id="PTHR21266">
    <property type="entry name" value="IRON-SULFUR DOMAIN CONTAINING PROTEIN"/>
    <property type="match status" value="1"/>
</dbReference>
<evidence type="ECO:0000256" key="12">
    <source>
        <dbReference type="ARBA" id="ARBA00023136"/>
    </source>
</evidence>
<keyword evidence="12" id="KW-0472">Membrane</keyword>
<dbReference type="RefSeq" id="WP_260991272.1">
    <property type="nucleotide sequence ID" value="NZ_JAODWD010000001.1"/>
</dbReference>
<reference evidence="23" key="1">
    <citation type="submission" date="2023-07" db="EMBL/GenBank/DDBJ databases">
        <authorList>
            <person name="Deng Y."/>
            <person name="Zhang Y.-Q."/>
        </authorList>
    </citation>
    <scope>NUCLEOTIDE SEQUENCE [LARGE SCALE GENOMIC DNA]</scope>
    <source>
        <strain evidence="23">CPCC 205710</strain>
    </source>
</reference>
<evidence type="ECO:0000256" key="10">
    <source>
        <dbReference type="ARBA" id="ARBA00023004"/>
    </source>
</evidence>
<dbReference type="InterPro" id="IPR036922">
    <property type="entry name" value="Rieske_2Fe-2S_sf"/>
</dbReference>
<keyword evidence="9" id="KW-0560">Oxidoreductase</keyword>
<evidence type="ECO:0000256" key="9">
    <source>
        <dbReference type="ARBA" id="ARBA00023002"/>
    </source>
</evidence>
<evidence type="ECO:0000256" key="20">
    <source>
        <dbReference type="ARBA" id="ARBA00049548"/>
    </source>
</evidence>
<protein>
    <recommendedName>
        <fullName evidence="16">cholesterol 7-desaturase</fullName>
        <ecNumber evidence="16">1.14.19.21</ecNumber>
    </recommendedName>
    <alternativeName>
        <fullName evidence="17">Rieske-type oxygenase</fullName>
    </alternativeName>
</protein>
<evidence type="ECO:0000313" key="22">
    <source>
        <dbReference type="EMBL" id="MCT7657203.1"/>
    </source>
</evidence>
<evidence type="ECO:0000313" key="23">
    <source>
        <dbReference type="Proteomes" id="UP001206639"/>
    </source>
</evidence>
<dbReference type="Pfam" id="PF19298">
    <property type="entry name" value="KshA_C"/>
    <property type="match status" value="1"/>
</dbReference>
<organism evidence="22 23">
    <name type="scientific">Mycobacterium deserti</name>
    <dbReference type="NCBI Taxonomy" id="2978347"/>
    <lineage>
        <taxon>Bacteria</taxon>
        <taxon>Bacillati</taxon>
        <taxon>Actinomycetota</taxon>
        <taxon>Actinomycetes</taxon>
        <taxon>Mycobacteriales</taxon>
        <taxon>Mycobacteriaceae</taxon>
        <taxon>Mycobacterium</taxon>
    </lineage>
</organism>
<evidence type="ECO:0000256" key="3">
    <source>
        <dbReference type="ARBA" id="ARBA00004972"/>
    </source>
</evidence>
<comment type="catalytic activity">
    <reaction evidence="19">
        <text>cholesterol + NADH + O2 + H(+) = 7-dehydrocholesterol + NAD(+) + 2 H2O</text>
        <dbReference type="Rhea" id="RHEA:51644"/>
        <dbReference type="ChEBI" id="CHEBI:15377"/>
        <dbReference type="ChEBI" id="CHEBI:15378"/>
        <dbReference type="ChEBI" id="CHEBI:15379"/>
        <dbReference type="ChEBI" id="CHEBI:16113"/>
        <dbReference type="ChEBI" id="CHEBI:17759"/>
        <dbReference type="ChEBI" id="CHEBI:57540"/>
        <dbReference type="ChEBI" id="CHEBI:57945"/>
        <dbReference type="EC" id="1.14.19.21"/>
    </reaction>
    <physiologicalReaction direction="left-to-right" evidence="19">
        <dbReference type="Rhea" id="RHEA:51645"/>
    </physiologicalReaction>
</comment>
<name>A0ABT2M4L2_9MYCO</name>
<evidence type="ECO:0000256" key="7">
    <source>
        <dbReference type="ARBA" id="ARBA00022963"/>
    </source>
</evidence>
<dbReference type="SUPFAM" id="SSF55961">
    <property type="entry name" value="Bet v1-like"/>
    <property type="match status" value="1"/>
</dbReference>
<comment type="similarity">
    <text evidence="15">Belongs to the cholesterol 7-desaturase family.</text>
</comment>
<comment type="catalytic activity">
    <reaction evidence="20">
        <text>cholesterol + NADPH + O2 + H(+) = 7-dehydrocholesterol + NADP(+) + 2 H2O</text>
        <dbReference type="Rhea" id="RHEA:45024"/>
        <dbReference type="ChEBI" id="CHEBI:15377"/>
        <dbReference type="ChEBI" id="CHEBI:15378"/>
        <dbReference type="ChEBI" id="CHEBI:15379"/>
        <dbReference type="ChEBI" id="CHEBI:16113"/>
        <dbReference type="ChEBI" id="CHEBI:17759"/>
        <dbReference type="ChEBI" id="CHEBI:57783"/>
        <dbReference type="ChEBI" id="CHEBI:58349"/>
        <dbReference type="EC" id="1.14.19.21"/>
    </reaction>
    <physiologicalReaction direction="left-to-right" evidence="20">
        <dbReference type="Rhea" id="RHEA:45025"/>
    </physiologicalReaction>
</comment>
<keyword evidence="10" id="KW-0408">Iron</keyword>
<evidence type="ECO:0000256" key="16">
    <source>
        <dbReference type="ARBA" id="ARBA00026095"/>
    </source>
</evidence>
<dbReference type="InterPro" id="IPR050584">
    <property type="entry name" value="Cholesterol_7-desaturase"/>
</dbReference>
<dbReference type="Proteomes" id="UP001206639">
    <property type="component" value="Unassembled WGS sequence"/>
</dbReference>
<comment type="subunit">
    <text evidence="18">Homotrimer. The two-component system 3-ketosteroid-9-alpha-monooxygenase is composed of an oxygenase component KshA and a reductase component KshB.</text>
</comment>
<dbReference type="EC" id="1.14.19.21" evidence="16"/>
<keyword evidence="11" id="KW-0411">Iron-sulfur</keyword>
<evidence type="ECO:0000259" key="21">
    <source>
        <dbReference type="PROSITE" id="PS51296"/>
    </source>
</evidence>
<keyword evidence="5" id="KW-0001">2Fe-2S</keyword>
<comment type="subcellular location">
    <subcellularLocation>
        <location evidence="2">Membrane</location>
    </subcellularLocation>
</comment>
<comment type="cofactor">
    <cofactor evidence="1">
        <name>Fe cation</name>
        <dbReference type="ChEBI" id="CHEBI:24875"/>
    </cofactor>
</comment>
<proteinExistence type="inferred from homology"/>
<dbReference type="Gene3D" id="3.90.380.10">
    <property type="entry name" value="Naphthalene 1,2-dioxygenase Alpha Subunit, Chain A, domain 1"/>
    <property type="match status" value="1"/>
</dbReference>
<dbReference type="InterPro" id="IPR017941">
    <property type="entry name" value="Rieske_2Fe-2S"/>
</dbReference>
<keyword evidence="8" id="KW-1133">Transmembrane helix</keyword>
<dbReference type="InterPro" id="IPR045605">
    <property type="entry name" value="KshA-like_C"/>
</dbReference>
<keyword evidence="23" id="KW-1185">Reference proteome</keyword>
<gene>
    <name evidence="22" type="ORF">N4S67_02055</name>
</gene>
<dbReference type="Pfam" id="PF00355">
    <property type="entry name" value="Rieske"/>
    <property type="match status" value="1"/>
</dbReference>
<dbReference type="PROSITE" id="PS51296">
    <property type="entry name" value="RIESKE"/>
    <property type="match status" value="1"/>
</dbReference>
<evidence type="ECO:0000256" key="17">
    <source>
        <dbReference type="ARBA" id="ARBA00030944"/>
    </source>
</evidence>
<evidence type="ECO:0000256" key="18">
    <source>
        <dbReference type="ARBA" id="ARBA00046982"/>
    </source>
</evidence>
<evidence type="ECO:0000256" key="6">
    <source>
        <dbReference type="ARBA" id="ARBA00022723"/>
    </source>
</evidence>
<evidence type="ECO:0000256" key="11">
    <source>
        <dbReference type="ARBA" id="ARBA00023014"/>
    </source>
</evidence>
<evidence type="ECO:0000256" key="4">
    <source>
        <dbReference type="ARBA" id="ARBA00022692"/>
    </source>
</evidence>
<comment type="pathway">
    <text evidence="14">Steroid hormone biosynthesis; dafachronic acid biosynthesis.</text>
</comment>
<evidence type="ECO:0000256" key="13">
    <source>
        <dbReference type="ARBA" id="ARBA00023221"/>
    </source>
</evidence>
<keyword evidence="4" id="KW-0812">Transmembrane</keyword>
<keyword evidence="7" id="KW-0442">Lipid degradation</keyword>
<evidence type="ECO:0000256" key="5">
    <source>
        <dbReference type="ARBA" id="ARBA00022714"/>
    </source>
</evidence>
<evidence type="ECO:0000256" key="19">
    <source>
        <dbReference type="ARBA" id="ARBA00047853"/>
    </source>
</evidence>
<evidence type="ECO:0000256" key="8">
    <source>
        <dbReference type="ARBA" id="ARBA00022989"/>
    </source>
</evidence>
<dbReference type="PANTHER" id="PTHR21266:SF32">
    <property type="entry name" value="CHOLESTEROL 7-DESATURASE NVD"/>
    <property type="match status" value="1"/>
</dbReference>
<dbReference type="SUPFAM" id="SSF50022">
    <property type="entry name" value="ISP domain"/>
    <property type="match status" value="1"/>
</dbReference>
<accession>A0ABT2M4L2</accession>
<evidence type="ECO:0000256" key="1">
    <source>
        <dbReference type="ARBA" id="ARBA00001962"/>
    </source>
</evidence>
<feature type="domain" description="Rieske" evidence="21">
    <location>
        <begin position="11"/>
        <end position="115"/>
    </location>
</feature>
<keyword evidence="13" id="KW-0753">Steroid metabolism</keyword>
<keyword evidence="13" id="KW-0443">Lipid metabolism</keyword>
<evidence type="ECO:0000256" key="15">
    <source>
        <dbReference type="ARBA" id="ARBA00025729"/>
    </source>
</evidence>